<dbReference type="EMBL" id="LAZR01001256">
    <property type="protein sequence ID" value="KKN47794.1"/>
    <property type="molecule type" value="Genomic_DNA"/>
</dbReference>
<sequence length="89" mass="9767">MKFYAPYKTFRVKIGGRVLLFPNGVRNVEASNREEIKAIKSIPIKLGEIRDLSGEVVNRPKKPSPKPKTKPAAKPASAKPKAEAQTEPG</sequence>
<proteinExistence type="predicted"/>
<reference evidence="2" key="1">
    <citation type="journal article" date="2015" name="Nature">
        <title>Complex archaea that bridge the gap between prokaryotes and eukaryotes.</title>
        <authorList>
            <person name="Spang A."/>
            <person name="Saw J.H."/>
            <person name="Jorgensen S.L."/>
            <person name="Zaremba-Niedzwiedzka K."/>
            <person name="Martijn J."/>
            <person name="Lind A.E."/>
            <person name="van Eijk R."/>
            <person name="Schleper C."/>
            <person name="Guy L."/>
            <person name="Ettema T.J."/>
        </authorList>
    </citation>
    <scope>NUCLEOTIDE SEQUENCE</scope>
</reference>
<feature type="compositionally biased region" description="Basic and acidic residues" evidence="1">
    <location>
        <begin position="80"/>
        <end position="89"/>
    </location>
</feature>
<name>A0A0F9QZ77_9ZZZZ</name>
<evidence type="ECO:0000256" key="1">
    <source>
        <dbReference type="SAM" id="MobiDB-lite"/>
    </source>
</evidence>
<accession>A0A0F9QZ77</accession>
<feature type="compositionally biased region" description="Basic residues" evidence="1">
    <location>
        <begin position="59"/>
        <end position="71"/>
    </location>
</feature>
<organism evidence="2">
    <name type="scientific">marine sediment metagenome</name>
    <dbReference type="NCBI Taxonomy" id="412755"/>
    <lineage>
        <taxon>unclassified sequences</taxon>
        <taxon>metagenomes</taxon>
        <taxon>ecological metagenomes</taxon>
    </lineage>
</organism>
<comment type="caution">
    <text evidence="2">The sequence shown here is derived from an EMBL/GenBank/DDBJ whole genome shotgun (WGS) entry which is preliminary data.</text>
</comment>
<feature type="region of interest" description="Disordered" evidence="1">
    <location>
        <begin position="53"/>
        <end position="89"/>
    </location>
</feature>
<gene>
    <name evidence="2" type="ORF">LCGC14_0659150</name>
</gene>
<dbReference type="AlphaFoldDB" id="A0A0F9QZ77"/>
<protein>
    <submittedName>
        <fullName evidence="2">Uncharacterized protein</fullName>
    </submittedName>
</protein>
<evidence type="ECO:0000313" key="2">
    <source>
        <dbReference type="EMBL" id="KKN47794.1"/>
    </source>
</evidence>